<dbReference type="GO" id="GO:0008757">
    <property type="term" value="F:S-adenosylmethionine-dependent methyltransferase activity"/>
    <property type="evidence" value="ECO:0007669"/>
    <property type="project" value="InterPro"/>
</dbReference>
<proteinExistence type="inferred from homology"/>
<evidence type="ECO:0000256" key="4">
    <source>
        <dbReference type="ARBA" id="ARBA00023154"/>
    </source>
</evidence>
<evidence type="ECO:0000256" key="6">
    <source>
        <dbReference type="ARBA" id="ARBA00025744"/>
    </source>
</evidence>
<dbReference type="GO" id="GO:0019878">
    <property type="term" value="P:lysine biosynthetic process via aminoadipic acid"/>
    <property type="evidence" value="ECO:0007669"/>
    <property type="project" value="TreeGrafter"/>
</dbReference>
<comment type="pathway">
    <text evidence="2">Amino-acid degradation; L-lysine degradation via saccharopine pathway; glutaryl-CoA from L-lysine: step 2/6.</text>
</comment>
<dbReference type="InterPro" id="IPR007886">
    <property type="entry name" value="AlaDH/PNT_N"/>
</dbReference>
<evidence type="ECO:0000259" key="9">
    <source>
        <dbReference type="SMART" id="SM01003"/>
    </source>
</evidence>
<dbReference type="InterPro" id="IPR032095">
    <property type="entry name" value="Sacchrp_dh-like_C"/>
</dbReference>
<accession>A0A2X0LZ16</accession>
<dbReference type="CDD" id="cd02440">
    <property type="entry name" value="AdoMet_MTases"/>
    <property type="match status" value="1"/>
</dbReference>
<dbReference type="SUPFAM" id="SSF51735">
    <property type="entry name" value="NAD(P)-binding Rossmann-fold domains"/>
    <property type="match status" value="1"/>
</dbReference>
<evidence type="ECO:0000256" key="7">
    <source>
        <dbReference type="SAM" id="Phobius"/>
    </source>
</evidence>
<keyword evidence="5" id="KW-0511">Multifunctional enzyme</keyword>
<dbReference type="GO" id="GO:0005737">
    <property type="term" value="C:cytoplasm"/>
    <property type="evidence" value="ECO:0007669"/>
    <property type="project" value="TreeGrafter"/>
</dbReference>
<dbReference type="STRING" id="796604.A0A2X0LZ16"/>
<dbReference type="SUPFAM" id="SSF53335">
    <property type="entry name" value="S-adenosyl-L-methionine-dependent methyltransferases"/>
    <property type="match status" value="1"/>
</dbReference>
<dbReference type="Gene3D" id="3.40.50.150">
    <property type="entry name" value="Vaccinia Virus protein VP39"/>
    <property type="match status" value="1"/>
</dbReference>
<keyword evidence="7" id="KW-0472">Membrane</keyword>
<organism evidence="10 11">
    <name type="scientific">Microbotryum silenes-dioicae</name>
    <dbReference type="NCBI Taxonomy" id="796604"/>
    <lineage>
        <taxon>Eukaryota</taxon>
        <taxon>Fungi</taxon>
        <taxon>Dikarya</taxon>
        <taxon>Basidiomycota</taxon>
        <taxon>Pucciniomycotina</taxon>
        <taxon>Microbotryomycetes</taxon>
        <taxon>Microbotryales</taxon>
        <taxon>Microbotryaceae</taxon>
        <taxon>Microbotryum</taxon>
    </lineage>
</organism>
<dbReference type="Pfam" id="PF16653">
    <property type="entry name" value="Sacchrp_dh_C"/>
    <property type="match status" value="1"/>
</dbReference>
<keyword evidence="4" id="KW-0028">Amino-acid biosynthesis</keyword>
<dbReference type="UniPathway" id="UPA00868">
    <property type="reaction ID" value="UER00835"/>
</dbReference>
<feature type="transmembrane region" description="Helical" evidence="7">
    <location>
        <begin position="47"/>
        <end position="66"/>
    </location>
</feature>
<dbReference type="Gene3D" id="3.30.360.10">
    <property type="entry name" value="Dihydrodipicolinate Reductase, domain 2"/>
    <property type="match status" value="1"/>
</dbReference>
<keyword evidence="3" id="KW-0560">Oxidoreductase</keyword>
<dbReference type="EMBL" id="FQNC01000017">
    <property type="protein sequence ID" value="SGY19839.1"/>
    <property type="molecule type" value="Genomic_DNA"/>
</dbReference>
<dbReference type="GO" id="GO:0004753">
    <property type="term" value="F:saccharopine dehydrogenase activity"/>
    <property type="evidence" value="ECO:0007669"/>
    <property type="project" value="TreeGrafter"/>
</dbReference>
<evidence type="ECO:0000256" key="3">
    <source>
        <dbReference type="ARBA" id="ARBA00023002"/>
    </source>
</evidence>
<evidence type="ECO:0000256" key="5">
    <source>
        <dbReference type="ARBA" id="ARBA00023268"/>
    </source>
</evidence>
<reference evidence="10 11" key="1">
    <citation type="submission" date="2016-11" db="EMBL/GenBank/DDBJ databases">
        <authorList>
            <person name="Jaros S."/>
            <person name="Januszkiewicz K."/>
            <person name="Wedrychowicz H."/>
        </authorList>
    </citation>
    <scope>NUCLEOTIDE SEQUENCE [LARGE SCALE GENOMIC DNA]</scope>
</reference>
<dbReference type="SUPFAM" id="SSF52283">
    <property type="entry name" value="Formate/glycerate dehydrogenase catalytic domain-like"/>
    <property type="match status" value="1"/>
</dbReference>
<dbReference type="Proteomes" id="UP000249464">
    <property type="component" value="Unassembled WGS sequence"/>
</dbReference>
<feature type="domain" description="Alanine dehydrogenase/pyridine nucleotide transhydrogenase NAD(H)-binding" evidence="8">
    <location>
        <begin position="532"/>
        <end position="707"/>
    </location>
</feature>
<evidence type="ECO:0000256" key="2">
    <source>
        <dbReference type="ARBA" id="ARBA00004720"/>
    </source>
</evidence>
<comment type="pathway">
    <text evidence="1">Amino-acid degradation; L-lysine degradation via saccharopine pathway; glutaryl-CoA from L-lysine: step 1/6.</text>
</comment>
<dbReference type="PANTHER" id="PTHR11133:SF22">
    <property type="entry name" value="ALPHA-AMINOADIPIC SEMIALDEHYDE SYNTHASE, MITOCHONDRIAL"/>
    <property type="match status" value="1"/>
</dbReference>
<evidence type="ECO:0000313" key="10">
    <source>
        <dbReference type="EMBL" id="SGY19839.1"/>
    </source>
</evidence>
<keyword evidence="11" id="KW-1185">Reference proteome</keyword>
<dbReference type="InterPro" id="IPR005097">
    <property type="entry name" value="Sacchrp_dh_NADP-bd"/>
</dbReference>
<dbReference type="Pfam" id="PF05222">
    <property type="entry name" value="AlaDh_PNT_N"/>
    <property type="match status" value="1"/>
</dbReference>
<evidence type="ECO:0000256" key="1">
    <source>
        <dbReference type="ARBA" id="ARBA00004682"/>
    </source>
</evidence>
<name>A0A2X0LZ16_9BASI</name>
<feature type="transmembrane region" description="Helical" evidence="7">
    <location>
        <begin position="6"/>
        <end position="26"/>
    </location>
</feature>
<dbReference type="SMART" id="SM01002">
    <property type="entry name" value="AlaDh_PNT_C"/>
    <property type="match status" value="1"/>
</dbReference>
<sequence>MAPSLVIYLVGLLTIPFLCLLLSRFLDRVTRPKVDGEGFYSDRRDTFALNVLAPQHAWFNMGYWVGGWVHTLPQQTFGEACEALCHLVVEEAVKDRKGFQTTRVFEAGIGAGDSTLVWERSFDGLEYTGVTLEEPQYKRACQRTAELKKARVVHGDAVKVIRDCQEGAFDVIVAVDCAYHFRSRDDFLRSSYQALYPHGYLCMTDLLLSSRTLLMRDRFLLRLLCKAASLPFSNLQTPSRYRANLLQQGYKEIELIDISDDVWPGWLNFIDRHDQSVGFGLHGPAWSGLKIYAKFVKWYSGAGKKGKGELGFYLIRARNLKLAMLRATLPRSFHTSRYNLGTLGIRAEDAKRIWERRSALTPTHVQCLIRDGKHKVLVMPSEKRCFTDQDYKDVGAIITDDLLPHCDVIVGIKEIPLPRLLPSKSQTPKKQPTYLLFSHTHKGQSYNMPLLSTMLQSGARYLDWELLTAPKGPSGKLERTTAFGRFAGLAAMCDGLSSLGTKLLASRGVDTSLIRLVRPSSSRGVEELKQQLARAGKEWNGPKTGVVTIAVAGKGRVGNGAREVLDAFGVEWVDLRRLKSAVENPNSDRNKIYAVHLELSDYLKHKDGNNFDREEYRSHPDNYVSRFDTEVAPYTTLFFNGAYWAPGCPRILSTSQLAKIQKGGSPERMLAIVDAACDFDGALEFVKAATTIDDPVIQYDANSDLISREPSQKGATQISAVEIYPAALPRDASEHFSESILPYVEALLKEPKTSQVKNGNEIAESLKRATIVEGGRLTPGHEHLYQALKGAQSVGVERRKVVVLGSGLVAGPAIRTLASRKDLDVVVASNDLAAAEALVAPYDNVKAVALDATRDGVLEELVTSADVVLRYVDSAQHKHSAPLTCRIVDLLRSLLPAPLHVGIAELCITGSTSLVTASYVSPEMAALQSKYVHSNCRDGDQAASAGITILPELGLDPGIDHASGCRLIEEARESGTKITSFVSFCGGLPGPELSNGPLGYKFSWSPRGVLTAALNSATFRLNGKDRTISGADLLRSNFPRVPILPGFSLEGVANRDSVSYLEQYGLPKDLPTILRGTLRYPGFSRLVDGFKRLGLLSLDKLETVPVRWSVLLDAVLAESGHRAIKTRDERIDAMTKALGSDEKLAKDCLATLEELGLAPTDAQTVTAAQTLPTIPNELTAPLDLLSILLGHQLAYKPDERDAVLLHHELCTQDEKTGEVELFSSTLVQYGTSEASAMATTVGVPIAIGALLILDEQLTKKGIVTPSDPQVWKPLLNELDKMGVRMVETRRKGVGRGVLEELA</sequence>
<dbReference type="InterPro" id="IPR051168">
    <property type="entry name" value="AASS"/>
</dbReference>
<keyword evidence="7" id="KW-1133">Transmembrane helix</keyword>
<dbReference type="InterPro" id="IPR036291">
    <property type="entry name" value="NAD(P)-bd_dom_sf"/>
</dbReference>
<dbReference type="Gene3D" id="3.40.50.720">
    <property type="entry name" value="NAD(P)-binding Rossmann-like Domain"/>
    <property type="match status" value="3"/>
</dbReference>
<gene>
    <name evidence="10" type="primary">BQ5605_C017g08344</name>
    <name evidence="10" type="ORF">BQ5605_C017G08344</name>
</gene>
<protein>
    <submittedName>
        <fullName evidence="10">BQ5605_C017g08344 protein</fullName>
    </submittedName>
</protein>
<evidence type="ECO:0000313" key="11">
    <source>
        <dbReference type="Proteomes" id="UP000249464"/>
    </source>
</evidence>
<dbReference type="Pfam" id="PF03435">
    <property type="entry name" value="Sacchrp_dh_NADP"/>
    <property type="match status" value="1"/>
</dbReference>
<comment type="similarity">
    <text evidence="6">In the C-terminal section; belongs to the saccharopine dehydrogenase family.</text>
</comment>
<dbReference type="InterPro" id="IPR007698">
    <property type="entry name" value="AlaDH/PNT_NAD(H)-bd"/>
</dbReference>
<evidence type="ECO:0000259" key="8">
    <source>
        <dbReference type="SMART" id="SM01002"/>
    </source>
</evidence>
<dbReference type="GO" id="GO:0033512">
    <property type="term" value="P:L-lysine catabolic process to acetyl-CoA via saccharopine"/>
    <property type="evidence" value="ECO:0007669"/>
    <property type="project" value="UniProtKB-UniPathway"/>
</dbReference>
<dbReference type="InterPro" id="IPR013216">
    <property type="entry name" value="Methyltransf_11"/>
</dbReference>
<keyword evidence="4" id="KW-0457">Lysine biosynthesis</keyword>
<dbReference type="SMART" id="SM01003">
    <property type="entry name" value="AlaDh_PNT_N"/>
    <property type="match status" value="1"/>
</dbReference>
<keyword evidence="7" id="KW-0812">Transmembrane</keyword>
<dbReference type="Gene3D" id="1.10.1870.10">
    <property type="entry name" value="Domain 3, Saccharopine reductase"/>
    <property type="match status" value="1"/>
</dbReference>
<dbReference type="InterPro" id="IPR029063">
    <property type="entry name" value="SAM-dependent_MTases_sf"/>
</dbReference>
<feature type="domain" description="Alanine dehydrogenase/pyridine nucleotide transhydrogenase N-terminal" evidence="9">
    <location>
        <begin position="344"/>
        <end position="469"/>
    </location>
</feature>
<dbReference type="PANTHER" id="PTHR11133">
    <property type="entry name" value="SACCHAROPINE DEHYDROGENASE"/>
    <property type="match status" value="1"/>
</dbReference>
<dbReference type="SUPFAM" id="SSF55347">
    <property type="entry name" value="Glyceraldehyde-3-phosphate dehydrogenase-like, C-terminal domain"/>
    <property type="match status" value="1"/>
</dbReference>
<dbReference type="Pfam" id="PF08241">
    <property type="entry name" value="Methyltransf_11"/>
    <property type="match status" value="1"/>
</dbReference>